<dbReference type="AlphaFoldDB" id="A0A7W4IE63"/>
<proteinExistence type="predicted"/>
<dbReference type="SUPFAM" id="SSF46785">
    <property type="entry name" value="Winged helix' DNA-binding domain"/>
    <property type="match status" value="1"/>
</dbReference>
<evidence type="ECO:0000256" key="2">
    <source>
        <dbReference type="ARBA" id="ARBA00023125"/>
    </source>
</evidence>
<feature type="domain" description="HTH hxlR-type" evidence="4">
    <location>
        <begin position="11"/>
        <end position="108"/>
    </location>
</feature>
<dbReference type="PANTHER" id="PTHR33204">
    <property type="entry name" value="TRANSCRIPTIONAL REGULATOR, MARR FAMILY"/>
    <property type="match status" value="1"/>
</dbReference>
<dbReference type="GO" id="GO:0003677">
    <property type="term" value="F:DNA binding"/>
    <property type="evidence" value="ECO:0007669"/>
    <property type="project" value="UniProtKB-KW"/>
</dbReference>
<protein>
    <submittedName>
        <fullName evidence="5">Helix-turn-helix transcriptional regulator</fullName>
    </submittedName>
</protein>
<gene>
    <name evidence="5" type="ORF">HLH48_13280</name>
</gene>
<evidence type="ECO:0000313" key="6">
    <source>
        <dbReference type="Proteomes" id="UP000589085"/>
    </source>
</evidence>
<dbReference type="InterPro" id="IPR036388">
    <property type="entry name" value="WH-like_DNA-bd_sf"/>
</dbReference>
<accession>A0A7W4IE63</accession>
<dbReference type="Proteomes" id="UP000589085">
    <property type="component" value="Unassembled WGS sequence"/>
</dbReference>
<dbReference type="Gene3D" id="1.10.10.10">
    <property type="entry name" value="Winged helix-like DNA-binding domain superfamily/Winged helix DNA-binding domain"/>
    <property type="match status" value="1"/>
</dbReference>
<organism evidence="5 6">
    <name type="scientific">Gluconacetobacter sacchari</name>
    <dbReference type="NCBI Taxonomy" id="92759"/>
    <lineage>
        <taxon>Bacteria</taxon>
        <taxon>Pseudomonadati</taxon>
        <taxon>Pseudomonadota</taxon>
        <taxon>Alphaproteobacteria</taxon>
        <taxon>Acetobacterales</taxon>
        <taxon>Acetobacteraceae</taxon>
        <taxon>Gluconacetobacter</taxon>
    </lineage>
</organism>
<evidence type="ECO:0000256" key="3">
    <source>
        <dbReference type="ARBA" id="ARBA00023163"/>
    </source>
</evidence>
<evidence type="ECO:0000313" key="5">
    <source>
        <dbReference type="EMBL" id="MBB2161134.1"/>
    </source>
</evidence>
<dbReference type="RefSeq" id="WP_182998002.1">
    <property type="nucleotide sequence ID" value="NZ_JABEQJ010000017.1"/>
</dbReference>
<comment type="caution">
    <text evidence="5">The sequence shown here is derived from an EMBL/GenBank/DDBJ whole genome shotgun (WGS) entry which is preliminary data.</text>
</comment>
<name>A0A7W4IE63_9PROT</name>
<dbReference type="PANTHER" id="PTHR33204:SF17">
    <property type="entry name" value="TRANSCRIPTIONAL REGULATORY PROTEIN"/>
    <property type="match status" value="1"/>
</dbReference>
<keyword evidence="1" id="KW-0805">Transcription regulation</keyword>
<evidence type="ECO:0000259" key="4">
    <source>
        <dbReference type="PROSITE" id="PS51118"/>
    </source>
</evidence>
<dbReference type="EMBL" id="JABEQJ010000017">
    <property type="protein sequence ID" value="MBB2161134.1"/>
    <property type="molecule type" value="Genomic_DNA"/>
</dbReference>
<keyword evidence="2" id="KW-0238">DNA-binding</keyword>
<dbReference type="PROSITE" id="PS51118">
    <property type="entry name" value="HTH_HXLR"/>
    <property type="match status" value="1"/>
</dbReference>
<dbReference type="InterPro" id="IPR002577">
    <property type="entry name" value="HTH_HxlR"/>
</dbReference>
<evidence type="ECO:0000256" key="1">
    <source>
        <dbReference type="ARBA" id="ARBA00023015"/>
    </source>
</evidence>
<keyword evidence="3" id="KW-0804">Transcription</keyword>
<sequence>MDCEKISGGKCAIAHGVARVGDAWSMMILRDAGLGFSRFDEFHKSLGIAPNILTRRLAMLVNQGLLERRQYCDRPPRDEFVLTEAGRDYLPILHALGAWTQRHFADRRFSRLVDTQSDAHVEPVVVDRATGRPTRDMALRLEEPDLSKR</sequence>
<dbReference type="InterPro" id="IPR036390">
    <property type="entry name" value="WH_DNA-bd_sf"/>
</dbReference>
<dbReference type="Pfam" id="PF01638">
    <property type="entry name" value="HxlR"/>
    <property type="match status" value="1"/>
</dbReference>
<reference evidence="5 6" key="1">
    <citation type="submission" date="2020-04" db="EMBL/GenBank/DDBJ databases">
        <title>Description of novel Gluconacetobacter.</title>
        <authorList>
            <person name="Sombolestani A."/>
        </authorList>
    </citation>
    <scope>NUCLEOTIDE SEQUENCE [LARGE SCALE GENOMIC DNA]</scope>
    <source>
        <strain evidence="5 6">LMG 19747</strain>
    </source>
</reference>